<evidence type="ECO:0000313" key="1">
    <source>
        <dbReference type="EMBL" id="KAG0419459.1"/>
    </source>
</evidence>
<dbReference type="EMBL" id="JABSTQ010010619">
    <property type="protein sequence ID" value="KAG0419459.1"/>
    <property type="molecule type" value="Genomic_DNA"/>
</dbReference>
<protein>
    <submittedName>
        <fullName evidence="1">Uncharacterized protein</fullName>
    </submittedName>
</protein>
<keyword evidence="2" id="KW-1185">Reference proteome</keyword>
<accession>A0AC60PHF5</accession>
<evidence type="ECO:0000313" key="2">
    <source>
        <dbReference type="Proteomes" id="UP000805193"/>
    </source>
</evidence>
<comment type="caution">
    <text evidence="1">The sequence shown here is derived from an EMBL/GenBank/DDBJ whole genome shotgun (WGS) entry which is preliminary data.</text>
</comment>
<proteinExistence type="predicted"/>
<name>A0AC60PHF5_IXOPE</name>
<dbReference type="Proteomes" id="UP000805193">
    <property type="component" value="Unassembled WGS sequence"/>
</dbReference>
<sequence length="91" mass="9996">MRHGDVVKWRLPGLAFADDLVLMADNVADMKVLLTTCEAEAAQLRLHFNATEARGLVGDPPVTLAEKPSLETLLRDSCQQIDYSDKERGSA</sequence>
<reference evidence="1 2" key="1">
    <citation type="journal article" date="2020" name="Cell">
        <title>Large-Scale Comparative Analyses of Tick Genomes Elucidate Their Genetic Diversity and Vector Capacities.</title>
        <authorList>
            <consortium name="Tick Genome and Microbiome Consortium (TIGMIC)"/>
            <person name="Jia N."/>
            <person name="Wang J."/>
            <person name="Shi W."/>
            <person name="Du L."/>
            <person name="Sun Y."/>
            <person name="Zhan W."/>
            <person name="Jiang J.F."/>
            <person name="Wang Q."/>
            <person name="Zhang B."/>
            <person name="Ji P."/>
            <person name="Bell-Sakyi L."/>
            <person name="Cui X.M."/>
            <person name="Yuan T.T."/>
            <person name="Jiang B.G."/>
            <person name="Yang W.F."/>
            <person name="Lam T.T."/>
            <person name="Chang Q.C."/>
            <person name="Ding S.J."/>
            <person name="Wang X.J."/>
            <person name="Zhu J.G."/>
            <person name="Ruan X.D."/>
            <person name="Zhao L."/>
            <person name="Wei J.T."/>
            <person name="Ye R.Z."/>
            <person name="Que T.C."/>
            <person name="Du C.H."/>
            <person name="Zhou Y.H."/>
            <person name="Cheng J.X."/>
            <person name="Dai P.F."/>
            <person name="Guo W.B."/>
            <person name="Han X.H."/>
            <person name="Huang E.J."/>
            <person name="Li L.F."/>
            <person name="Wei W."/>
            <person name="Gao Y.C."/>
            <person name="Liu J.Z."/>
            <person name="Shao H.Z."/>
            <person name="Wang X."/>
            <person name="Wang C.C."/>
            <person name="Yang T.C."/>
            <person name="Huo Q.B."/>
            <person name="Li W."/>
            <person name="Chen H.Y."/>
            <person name="Chen S.E."/>
            <person name="Zhou L.G."/>
            <person name="Ni X.B."/>
            <person name="Tian J.H."/>
            <person name="Sheng Y."/>
            <person name="Liu T."/>
            <person name="Pan Y.S."/>
            <person name="Xia L.Y."/>
            <person name="Li J."/>
            <person name="Zhao F."/>
            <person name="Cao W.C."/>
        </authorList>
    </citation>
    <scope>NUCLEOTIDE SEQUENCE [LARGE SCALE GENOMIC DNA]</scope>
    <source>
        <strain evidence="1">Iper-2018</strain>
    </source>
</reference>
<organism evidence="1 2">
    <name type="scientific">Ixodes persulcatus</name>
    <name type="common">Taiga tick</name>
    <dbReference type="NCBI Taxonomy" id="34615"/>
    <lineage>
        <taxon>Eukaryota</taxon>
        <taxon>Metazoa</taxon>
        <taxon>Ecdysozoa</taxon>
        <taxon>Arthropoda</taxon>
        <taxon>Chelicerata</taxon>
        <taxon>Arachnida</taxon>
        <taxon>Acari</taxon>
        <taxon>Parasitiformes</taxon>
        <taxon>Ixodida</taxon>
        <taxon>Ixodoidea</taxon>
        <taxon>Ixodidae</taxon>
        <taxon>Ixodinae</taxon>
        <taxon>Ixodes</taxon>
    </lineage>
</organism>
<gene>
    <name evidence="1" type="ORF">HPB47_004075</name>
</gene>